<evidence type="ECO:0000256" key="1">
    <source>
        <dbReference type="SAM" id="MobiDB-lite"/>
    </source>
</evidence>
<dbReference type="InterPro" id="IPR021736">
    <property type="entry name" value="DUF3305"/>
</dbReference>
<organism evidence="2 3">
    <name type="scientific">Aerophototrophica crusticola</name>
    <dbReference type="NCBI Taxonomy" id="1709002"/>
    <lineage>
        <taxon>Bacteria</taxon>
        <taxon>Pseudomonadati</taxon>
        <taxon>Pseudomonadota</taxon>
        <taxon>Alphaproteobacteria</taxon>
        <taxon>Rhodospirillales</taxon>
        <taxon>Rhodospirillaceae</taxon>
        <taxon>Aerophototrophica</taxon>
    </lineage>
</organism>
<keyword evidence="3" id="KW-1185">Reference proteome</keyword>
<dbReference type="AlphaFoldDB" id="A0A858R8E3"/>
<dbReference type="KEGG" id="acru:HHL28_10600"/>
<proteinExistence type="predicted"/>
<reference evidence="2" key="1">
    <citation type="submission" date="2020-04" db="EMBL/GenBank/DDBJ databases">
        <title>A desert anoxygenic phototrophic bacterium fixes CO2 using RubisCO under aerobic conditions.</title>
        <authorList>
            <person name="Tang K."/>
        </authorList>
    </citation>
    <scope>NUCLEOTIDE SEQUENCE [LARGE SCALE GENOMIC DNA]</scope>
    <source>
        <strain evidence="2">MIMtkB3</strain>
    </source>
</reference>
<evidence type="ECO:0000313" key="2">
    <source>
        <dbReference type="EMBL" id="QJE73482.1"/>
    </source>
</evidence>
<feature type="compositionally biased region" description="Basic and acidic residues" evidence="1">
    <location>
        <begin position="166"/>
        <end position="175"/>
    </location>
</feature>
<feature type="region of interest" description="Disordered" evidence="1">
    <location>
        <begin position="148"/>
        <end position="175"/>
    </location>
</feature>
<dbReference type="EMBL" id="CP051775">
    <property type="protein sequence ID" value="QJE73482.1"/>
    <property type="molecule type" value="Genomic_DNA"/>
</dbReference>
<dbReference type="Pfam" id="PF11749">
    <property type="entry name" value="DUF3305"/>
    <property type="match status" value="1"/>
</dbReference>
<protein>
    <submittedName>
        <fullName evidence="2">DUF3305 domain-containing protein</fullName>
    </submittedName>
</protein>
<accession>A0A858R8E3</accession>
<sequence>MIVERRPVGVVVERRPSNNRWEPWVWRAVGVLPGAPETPPWTVLGEAGGITTYYAGTAELVLYEKETETYKPNVESEMPSVYIVLRRAETVSGYELLLATVDVGEAQAHADSGDDLLEAVPMPDPVRSWVAGFVATHHVERAFYKRKRDRADPEALATGPRRERRGPRGPEELDD</sequence>
<dbReference type="Proteomes" id="UP000501891">
    <property type="component" value="Chromosome"/>
</dbReference>
<gene>
    <name evidence="2" type="ORF">HHL28_10600</name>
</gene>
<evidence type="ECO:0000313" key="3">
    <source>
        <dbReference type="Proteomes" id="UP000501891"/>
    </source>
</evidence>
<name>A0A858R8E3_9PROT</name>